<dbReference type="PANTHER" id="PTHR42815:SF2">
    <property type="entry name" value="FAD-BINDING, PUTATIVE (AFU_ORTHOLOGUE AFUA_6G07600)-RELATED"/>
    <property type="match status" value="1"/>
</dbReference>
<dbReference type="AlphaFoldDB" id="A0A9P8MPB4"/>
<reference evidence="2" key="1">
    <citation type="submission" date="2021-09" db="EMBL/GenBank/DDBJ databases">
        <title>A high-quality genome of the endoparasitic fungus Hirsutella rhossiliensis with a comparison of Hirsutella genomes reveals transposable elements contributing to genome size variation.</title>
        <authorList>
            <person name="Lin R."/>
            <person name="Jiao Y."/>
            <person name="Sun X."/>
            <person name="Ling J."/>
            <person name="Xie B."/>
            <person name="Cheng X."/>
        </authorList>
    </citation>
    <scope>NUCLEOTIDE SEQUENCE</scope>
    <source>
        <strain evidence="2">HR02</strain>
    </source>
</reference>
<dbReference type="InterPro" id="IPR017938">
    <property type="entry name" value="Riboflavin_synthase-like_b-brl"/>
</dbReference>
<dbReference type="PROSITE" id="PS51384">
    <property type="entry name" value="FAD_FR"/>
    <property type="match status" value="1"/>
</dbReference>
<dbReference type="OrthoDB" id="436496at2759"/>
<dbReference type="InterPro" id="IPR039261">
    <property type="entry name" value="FNR_nucleotide-bd"/>
</dbReference>
<evidence type="ECO:0000313" key="3">
    <source>
        <dbReference type="Proteomes" id="UP000824596"/>
    </source>
</evidence>
<name>A0A9P8MPB4_9HYPO</name>
<gene>
    <name evidence="2" type="ORF">HRG_09997</name>
</gene>
<dbReference type="EMBL" id="JAIZPD010000014">
    <property type="protein sequence ID" value="KAH0958952.1"/>
    <property type="molecule type" value="Genomic_DNA"/>
</dbReference>
<keyword evidence="3" id="KW-1185">Reference proteome</keyword>
<dbReference type="InterPro" id="IPR017927">
    <property type="entry name" value="FAD-bd_FR_type"/>
</dbReference>
<dbReference type="RefSeq" id="XP_044716465.1">
    <property type="nucleotide sequence ID" value="XM_044868468.1"/>
</dbReference>
<dbReference type="SUPFAM" id="SSF63380">
    <property type="entry name" value="Riboflavin synthase domain-like"/>
    <property type="match status" value="1"/>
</dbReference>
<evidence type="ECO:0000313" key="2">
    <source>
        <dbReference type="EMBL" id="KAH0958952.1"/>
    </source>
</evidence>
<accession>A0A9P8MPB4</accession>
<dbReference type="SUPFAM" id="SSF52343">
    <property type="entry name" value="Ferredoxin reductase-like, C-terminal NADP-linked domain"/>
    <property type="match status" value="1"/>
</dbReference>
<organism evidence="2 3">
    <name type="scientific">Hirsutella rhossiliensis</name>
    <dbReference type="NCBI Taxonomy" id="111463"/>
    <lineage>
        <taxon>Eukaryota</taxon>
        <taxon>Fungi</taxon>
        <taxon>Dikarya</taxon>
        <taxon>Ascomycota</taxon>
        <taxon>Pezizomycotina</taxon>
        <taxon>Sordariomycetes</taxon>
        <taxon>Hypocreomycetidae</taxon>
        <taxon>Hypocreales</taxon>
        <taxon>Ophiocordycipitaceae</taxon>
        <taxon>Hirsutella</taxon>
    </lineage>
</organism>
<dbReference type="InterPro" id="IPR001433">
    <property type="entry name" value="OxRdtase_FAD/NAD-bd"/>
</dbReference>
<protein>
    <submittedName>
        <fullName evidence="2">Oxidoreductase NAD-binding domain-containing protein</fullName>
    </submittedName>
</protein>
<dbReference type="GeneID" id="68359126"/>
<dbReference type="Pfam" id="PF00175">
    <property type="entry name" value="NAD_binding_1"/>
    <property type="match status" value="1"/>
</dbReference>
<proteinExistence type="predicted"/>
<dbReference type="Gene3D" id="3.40.50.80">
    <property type="entry name" value="Nucleotide-binding domain of ferredoxin-NADP reductase (FNR) module"/>
    <property type="match status" value="1"/>
</dbReference>
<feature type="domain" description="FAD-binding FR-type" evidence="1">
    <location>
        <begin position="361"/>
        <end position="499"/>
    </location>
</feature>
<comment type="caution">
    <text evidence="2">The sequence shown here is derived from an EMBL/GenBank/DDBJ whole genome shotgun (WGS) entry which is preliminary data.</text>
</comment>
<dbReference type="Gene3D" id="2.40.30.10">
    <property type="entry name" value="Translation factors"/>
    <property type="match status" value="1"/>
</dbReference>
<evidence type="ECO:0000259" key="1">
    <source>
        <dbReference type="PROSITE" id="PS51384"/>
    </source>
</evidence>
<dbReference type="GO" id="GO:0016491">
    <property type="term" value="F:oxidoreductase activity"/>
    <property type="evidence" value="ECO:0007669"/>
    <property type="project" value="InterPro"/>
</dbReference>
<sequence>MATVRHGWHPGEVAVQQKLGYADAVRQAWSIVETAMREQHRVFHTGNLPFIPMTTVDDSGRPWASLVAGPGGEIGFVGSPDANLLTVTAQLWDGDPLLDTVRAWLDAKGRQTAPHERFLTAGLGIEFPTRRRNKFAGAIRGVTRRTDVEYELALEVTEALGNCPKYINTRTLVPHRDAHPAVVYRQPLMDPGARLPDELVRFITSADTVFVGTVYRATAAAAAWHPSHAGINARSGLPGFIRVSPTDGRSVVVPEYSGNRLMSSLGNIEASRLAALTIVSFTAGDVLYLSGDAEVLVGPGARDVMPRQGCVVCVKTTGYVFVRDALPVRQKPGTAVGRSPYSPRVKYLYNEPEAGGSGTWAEGRRVRLVGAVPWARDIATFRFRVEGGARGLQIRPGQAVVLDFMDFIGPPGYAHMANQAPGSINDDRVRTWTVSSAHTDDVAAWLELTMREVKGGIVTGALFRLLPELAAAGPGVGFVPLQVPVVADVVGVTGDFCLAPPGTKMLFVAGGIGVTPFLAMLKALTQRGEGDVVLALATREPDVMLGLLNESLTAAQTGLTACRVKVHLDLFISQGRGGTQPRPAGYTVTVHRCRIPFEYWTAVEAQDRQVFICGPDDFANAAEHGLAAAGVASSKIAREGFY</sequence>
<dbReference type="Proteomes" id="UP000824596">
    <property type="component" value="Unassembled WGS sequence"/>
</dbReference>
<dbReference type="PANTHER" id="PTHR42815">
    <property type="entry name" value="FAD-BINDING, PUTATIVE (AFU_ORTHOLOGUE AFUA_6G07600)-RELATED"/>
    <property type="match status" value="1"/>
</dbReference>